<keyword evidence="2" id="KW-0560">Oxidoreductase</keyword>
<comment type="pathway">
    <text evidence="1">Mycotoxin biosynthesis.</text>
</comment>
<dbReference type="PANTHER" id="PTHR33365">
    <property type="entry name" value="YALI0B05434P"/>
    <property type="match status" value="1"/>
</dbReference>
<protein>
    <submittedName>
        <fullName evidence="4">Uncharacterized protein</fullName>
    </submittedName>
</protein>
<dbReference type="InterPro" id="IPR021765">
    <property type="entry name" value="UstYa-like"/>
</dbReference>
<dbReference type="GO" id="GO:0016491">
    <property type="term" value="F:oxidoreductase activity"/>
    <property type="evidence" value="ECO:0007669"/>
    <property type="project" value="UniProtKB-KW"/>
</dbReference>
<evidence type="ECO:0000256" key="3">
    <source>
        <dbReference type="ARBA" id="ARBA00035112"/>
    </source>
</evidence>
<organism evidence="4 5">
    <name type="scientific">Hypholoma sublateritium (strain FD-334 SS-4)</name>
    <dbReference type="NCBI Taxonomy" id="945553"/>
    <lineage>
        <taxon>Eukaryota</taxon>
        <taxon>Fungi</taxon>
        <taxon>Dikarya</taxon>
        <taxon>Basidiomycota</taxon>
        <taxon>Agaricomycotina</taxon>
        <taxon>Agaricomycetes</taxon>
        <taxon>Agaricomycetidae</taxon>
        <taxon>Agaricales</taxon>
        <taxon>Agaricineae</taxon>
        <taxon>Strophariaceae</taxon>
        <taxon>Hypholoma</taxon>
    </lineage>
</organism>
<dbReference type="OrthoDB" id="3687641at2759"/>
<dbReference type="Pfam" id="PF11807">
    <property type="entry name" value="UstYa"/>
    <property type="match status" value="1"/>
</dbReference>
<proteinExistence type="inferred from homology"/>
<dbReference type="Proteomes" id="UP000054270">
    <property type="component" value="Unassembled WGS sequence"/>
</dbReference>
<evidence type="ECO:0000256" key="2">
    <source>
        <dbReference type="ARBA" id="ARBA00023002"/>
    </source>
</evidence>
<name>A0A0D2NTE2_HYPSF</name>
<dbReference type="GO" id="GO:0043386">
    <property type="term" value="P:mycotoxin biosynthetic process"/>
    <property type="evidence" value="ECO:0007669"/>
    <property type="project" value="InterPro"/>
</dbReference>
<dbReference type="PANTHER" id="PTHR33365:SF11">
    <property type="entry name" value="TAT PATHWAY SIGNAL SEQUENCE"/>
    <property type="match status" value="1"/>
</dbReference>
<accession>A0A0D2NTE2</accession>
<keyword evidence="5" id="KW-1185">Reference proteome</keyword>
<evidence type="ECO:0000313" key="4">
    <source>
        <dbReference type="EMBL" id="KJA19836.1"/>
    </source>
</evidence>
<evidence type="ECO:0000313" key="5">
    <source>
        <dbReference type="Proteomes" id="UP000054270"/>
    </source>
</evidence>
<sequence>MVFTAVFHTVSLVQSQRTLSKYGDQSLTDSAESPRELAWKSSAQVALNFSNDFLHITSDEGWTLQPTVFKLHPQSDREYILSMHQQLHCLNNIRIAYLSYHTSRPRLSAEFYAEAEMCIEQIRQHLMCTTDVTLEPTELVMSASGEDMVPGSRGAGVVHRCRDWKGLESALEMVV</sequence>
<evidence type="ECO:0000256" key="1">
    <source>
        <dbReference type="ARBA" id="ARBA00004685"/>
    </source>
</evidence>
<reference evidence="5" key="1">
    <citation type="submission" date="2014-04" db="EMBL/GenBank/DDBJ databases">
        <title>Evolutionary Origins and Diversification of the Mycorrhizal Mutualists.</title>
        <authorList>
            <consortium name="DOE Joint Genome Institute"/>
            <consortium name="Mycorrhizal Genomics Consortium"/>
            <person name="Kohler A."/>
            <person name="Kuo A."/>
            <person name="Nagy L.G."/>
            <person name="Floudas D."/>
            <person name="Copeland A."/>
            <person name="Barry K.W."/>
            <person name="Cichocki N."/>
            <person name="Veneault-Fourrey C."/>
            <person name="LaButti K."/>
            <person name="Lindquist E.A."/>
            <person name="Lipzen A."/>
            <person name="Lundell T."/>
            <person name="Morin E."/>
            <person name="Murat C."/>
            <person name="Riley R."/>
            <person name="Ohm R."/>
            <person name="Sun H."/>
            <person name="Tunlid A."/>
            <person name="Henrissat B."/>
            <person name="Grigoriev I.V."/>
            <person name="Hibbett D.S."/>
            <person name="Martin F."/>
        </authorList>
    </citation>
    <scope>NUCLEOTIDE SEQUENCE [LARGE SCALE GENOMIC DNA]</scope>
    <source>
        <strain evidence="5">FD-334 SS-4</strain>
    </source>
</reference>
<comment type="similarity">
    <text evidence="3">Belongs to the ustYa family.</text>
</comment>
<dbReference type="STRING" id="945553.A0A0D2NTE2"/>
<gene>
    <name evidence="4" type="ORF">HYPSUDRAFT_43952</name>
</gene>
<dbReference type="EMBL" id="KN817573">
    <property type="protein sequence ID" value="KJA19836.1"/>
    <property type="molecule type" value="Genomic_DNA"/>
</dbReference>
<dbReference type="AlphaFoldDB" id="A0A0D2NTE2"/>